<gene>
    <name evidence="9" type="primary">gsiD_37</name>
    <name evidence="9" type="ORF">SDC9_138961</name>
</gene>
<dbReference type="EMBL" id="VSSQ01038828">
    <property type="protein sequence ID" value="MPM91827.1"/>
    <property type="molecule type" value="Genomic_DNA"/>
</dbReference>
<sequence length="166" mass="17938">MRLADVVLAFPSLLLAMVIMYTLGASTFNLFIALTIINWAGTARVVRAQAMSLKEKEFIEAAKSIGVKDSVIMFKHLLPNCLPSLIVLFTTNIPGAILSEANLSFLGVGAQPPEASWGLMVNNGKKFLFTNPIVALAPGIAILIIVLTFNFLGDGLRDAIDPYMKE</sequence>
<dbReference type="PROSITE" id="PS50928">
    <property type="entry name" value="ABC_TM1"/>
    <property type="match status" value="1"/>
</dbReference>
<dbReference type="PANTHER" id="PTHR43386:SF1">
    <property type="entry name" value="D,D-DIPEPTIDE TRANSPORT SYSTEM PERMEASE PROTEIN DDPC-RELATED"/>
    <property type="match status" value="1"/>
</dbReference>
<evidence type="ECO:0000313" key="9">
    <source>
        <dbReference type="EMBL" id="MPM91827.1"/>
    </source>
</evidence>
<evidence type="ECO:0000256" key="2">
    <source>
        <dbReference type="ARBA" id="ARBA00022448"/>
    </source>
</evidence>
<dbReference type="PANTHER" id="PTHR43386">
    <property type="entry name" value="OLIGOPEPTIDE TRANSPORT SYSTEM PERMEASE PROTEIN APPC"/>
    <property type="match status" value="1"/>
</dbReference>
<evidence type="ECO:0000256" key="6">
    <source>
        <dbReference type="ARBA" id="ARBA00023136"/>
    </source>
</evidence>
<keyword evidence="3" id="KW-1003">Cell membrane</keyword>
<dbReference type="SUPFAM" id="SSF161098">
    <property type="entry name" value="MetI-like"/>
    <property type="match status" value="1"/>
</dbReference>
<comment type="caution">
    <text evidence="9">The sequence shown here is derived from an EMBL/GenBank/DDBJ whole genome shotgun (WGS) entry which is preliminary data.</text>
</comment>
<evidence type="ECO:0000256" key="7">
    <source>
        <dbReference type="SAM" id="Phobius"/>
    </source>
</evidence>
<dbReference type="AlphaFoldDB" id="A0A645DR73"/>
<keyword evidence="2" id="KW-0813">Transport</keyword>
<feature type="domain" description="ABC transmembrane type-1" evidence="8">
    <location>
        <begin position="1"/>
        <end position="153"/>
    </location>
</feature>
<evidence type="ECO:0000256" key="1">
    <source>
        <dbReference type="ARBA" id="ARBA00004651"/>
    </source>
</evidence>
<evidence type="ECO:0000259" key="8">
    <source>
        <dbReference type="PROSITE" id="PS50928"/>
    </source>
</evidence>
<feature type="transmembrane region" description="Helical" evidence="7">
    <location>
        <begin position="133"/>
        <end position="152"/>
    </location>
</feature>
<evidence type="ECO:0000256" key="5">
    <source>
        <dbReference type="ARBA" id="ARBA00022989"/>
    </source>
</evidence>
<comment type="subcellular location">
    <subcellularLocation>
        <location evidence="1">Cell membrane</location>
        <topology evidence="1">Multi-pass membrane protein</topology>
    </subcellularLocation>
</comment>
<dbReference type="Gene3D" id="1.10.3720.10">
    <property type="entry name" value="MetI-like"/>
    <property type="match status" value="1"/>
</dbReference>
<name>A0A645DR73_9ZZZZ</name>
<dbReference type="Pfam" id="PF00528">
    <property type="entry name" value="BPD_transp_1"/>
    <property type="match status" value="1"/>
</dbReference>
<keyword evidence="4 7" id="KW-0812">Transmembrane</keyword>
<dbReference type="InterPro" id="IPR000515">
    <property type="entry name" value="MetI-like"/>
</dbReference>
<dbReference type="CDD" id="cd06261">
    <property type="entry name" value="TM_PBP2"/>
    <property type="match status" value="1"/>
</dbReference>
<accession>A0A645DR73</accession>
<dbReference type="GO" id="GO:0005886">
    <property type="term" value="C:plasma membrane"/>
    <property type="evidence" value="ECO:0007669"/>
    <property type="project" value="UniProtKB-SubCell"/>
</dbReference>
<evidence type="ECO:0000256" key="3">
    <source>
        <dbReference type="ARBA" id="ARBA00022475"/>
    </source>
</evidence>
<feature type="transmembrane region" description="Helical" evidence="7">
    <location>
        <begin position="12"/>
        <end position="37"/>
    </location>
</feature>
<dbReference type="InterPro" id="IPR050366">
    <property type="entry name" value="BP-dependent_transpt_permease"/>
</dbReference>
<evidence type="ECO:0000256" key="4">
    <source>
        <dbReference type="ARBA" id="ARBA00022692"/>
    </source>
</evidence>
<keyword evidence="5 7" id="KW-1133">Transmembrane helix</keyword>
<dbReference type="GO" id="GO:0055085">
    <property type="term" value="P:transmembrane transport"/>
    <property type="evidence" value="ECO:0007669"/>
    <property type="project" value="InterPro"/>
</dbReference>
<keyword evidence="6 7" id="KW-0472">Membrane</keyword>
<proteinExistence type="predicted"/>
<dbReference type="InterPro" id="IPR035906">
    <property type="entry name" value="MetI-like_sf"/>
</dbReference>
<protein>
    <submittedName>
        <fullName evidence="9">Glutathione transport system permease protein GsiD</fullName>
    </submittedName>
</protein>
<reference evidence="9" key="1">
    <citation type="submission" date="2019-08" db="EMBL/GenBank/DDBJ databases">
        <authorList>
            <person name="Kucharzyk K."/>
            <person name="Murdoch R.W."/>
            <person name="Higgins S."/>
            <person name="Loffler F."/>
        </authorList>
    </citation>
    <scope>NUCLEOTIDE SEQUENCE</scope>
</reference>
<organism evidence="9">
    <name type="scientific">bioreactor metagenome</name>
    <dbReference type="NCBI Taxonomy" id="1076179"/>
    <lineage>
        <taxon>unclassified sequences</taxon>
        <taxon>metagenomes</taxon>
        <taxon>ecological metagenomes</taxon>
    </lineage>
</organism>